<accession>A0ABY4C362</accession>
<evidence type="ECO:0000256" key="1">
    <source>
        <dbReference type="SAM" id="MobiDB-lite"/>
    </source>
</evidence>
<gene>
    <name evidence="4" type="ORF">MTO99_08655</name>
</gene>
<feature type="region of interest" description="Disordered" evidence="1">
    <location>
        <begin position="215"/>
        <end position="241"/>
    </location>
</feature>
<feature type="transmembrane region" description="Helical" evidence="2">
    <location>
        <begin position="92"/>
        <end position="116"/>
    </location>
</feature>
<dbReference type="Proteomes" id="UP000832097">
    <property type="component" value="Chromosome"/>
</dbReference>
<keyword evidence="2" id="KW-1133">Transmembrane helix</keyword>
<keyword evidence="2" id="KW-0472">Membrane</keyword>
<feature type="transmembrane region" description="Helical" evidence="2">
    <location>
        <begin position="172"/>
        <end position="195"/>
    </location>
</feature>
<reference evidence="4 5" key="1">
    <citation type="submission" date="2022-03" db="EMBL/GenBank/DDBJ databases">
        <title>Mucilaginibacter sp. isolated from the gut of Protaetia brevitarsis seulensis larvae.</title>
        <authorList>
            <person name="Won M."/>
            <person name="Kim S.-J."/>
            <person name="Kwon S.-W."/>
        </authorList>
    </citation>
    <scope>NUCLEOTIDE SEQUENCE [LARGE SCALE GENOMIC DNA]</scope>
    <source>
        <strain evidence="4 5">CFWR-12</strain>
    </source>
</reference>
<feature type="transmembrane region" description="Helical" evidence="2">
    <location>
        <begin position="136"/>
        <end position="160"/>
    </location>
</feature>
<keyword evidence="5" id="KW-1185">Reference proteome</keyword>
<evidence type="ECO:0000256" key="2">
    <source>
        <dbReference type="SAM" id="Phobius"/>
    </source>
</evidence>
<organism evidence="4 5">
    <name type="scientific">Agromyces larvae</name>
    <dbReference type="NCBI Taxonomy" id="2929802"/>
    <lineage>
        <taxon>Bacteria</taxon>
        <taxon>Bacillati</taxon>
        <taxon>Actinomycetota</taxon>
        <taxon>Actinomycetes</taxon>
        <taxon>Micrococcales</taxon>
        <taxon>Microbacteriaceae</taxon>
        <taxon>Agromyces</taxon>
    </lineage>
</organism>
<name>A0ABY4C362_9MICO</name>
<dbReference type="Pfam" id="PF14016">
    <property type="entry name" value="DUF4232"/>
    <property type="match status" value="1"/>
</dbReference>
<feature type="domain" description="DUF4232" evidence="3">
    <location>
        <begin position="260"/>
        <end position="390"/>
    </location>
</feature>
<sequence>MRAVRVVVPALVAVVAWFASGALSTLGMASGSPALLRVTRLVAPDTLPVGITAPEPWSILVGVAIAVAIGGLFALLALVFGADRAAPRIAGFAAAWAAAVVAGTIVGGLPLVFALAEALLHTAAAPLPTLDLAATGAYWGVVWGWLPALAAALLATVPVTRPLGTPGAVAPLAYPVVLAVSAGVAAIGLAGVAVASPIADAAWHARISDNAAAEAAEAAEREAGLETGTGNAPPPATPPADAVPIPEIAPGDWRIDPTWCTENQLAFAASRPDAATGHRGMRVTATNVSTAPCTVDGYPDLAFSDPVTNGFEVRVLHGSGMLGEPDAGAVAVELPPGGTAEVDVTWDAPAHSDRDPAGFLHIAAYPGAVRQFVPIDTDIVGGEVEVTAWRLPTEDPAAAG</sequence>
<protein>
    <submittedName>
        <fullName evidence="4">DUF4232 domain-containing protein</fullName>
    </submittedName>
</protein>
<evidence type="ECO:0000259" key="3">
    <source>
        <dbReference type="Pfam" id="PF14016"/>
    </source>
</evidence>
<evidence type="ECO:0000313" key="5">
    <source>
        <dbReference type="Proteomes" id="UP000832097"/>
    </source>
</evidence>
<dbReference type="InterPro" id="IPR025326">
    <property type="entry name" value="DUF4232"/>
</dbReference>
<dbReference type="EMBL" id="CP094528">
    <property type="protein sequence ID" value="UOE45798.1"/>
    <property type="molecule type" value="Genomic_DNA"/>
</dbReference>
<evidence type="ECO:0000313" key="4">
    <source>
        <dbReference type="EMBL" id="UOE45798.1"/>
    </source>
</evidence>
<dbReference type="RefSeq" id="WP_243558431.1">
    <property type="nucleotide sequence ID" value="NZ_CP094528.1"/>
</dbReference>
<feature type="transmembrane region" description="Helical" evidence="2">
    <location>
        <begin position="57"/>
        <end position="80"/>
    </location>
</feature>
<keyword evidence="2" id="KW-0812">Transmembrane</keyword>
<proteinExistence type="predicted"/>